<sequence>MATRAALSPTSLEEQVQKRIAASQQQQHIEQLQQKAAKQTGSSEDRAQSEPADMGSEMMTTEAAPEHTDDSPQLASTSGQSNTNDGLSENIHENVDYQNAQASSSFEPSSTLASKVPSSRASLSLKNSVDSSKTGSAHSLQPSSTLASKVPSSRASLSLKNSVDSSKTGSAHSLRQLQEMVGGYYVLTLNFRNFEAV</sequence>
<proteinExistence type="predicted"/>
<evidence type="ECO:0000313" key="2">
    <source>
        <dbReference type="Proteomes" id="UP000036681"/>
    </source>
</evidence>
<dbReference type="Proteomes" id="UP000036681">
    <property type="component" value="Unplaced"/>
</dbReference>
<dbReference type="AlphaFoldDB" id="A0A0M3II83"/>
<name>A0A0M3II83_ASCLU</name>
<keyword evidence="2" id="KW-1185">Reference proteome</keyword>
<dbReference type="WBParaSite" id="ALUE_0001822501-mRNA-1">
    <property type="protein sequence ID" value="ALUE_0001822501-mRNA-1"/>
    <property type="gene ID" value="ALUE_0001822501"/>
</dbReference>
<organism evidence="2 3">
    <name type="scientific">Ascaris lumbricoides</name>
    <name type="common">Giant roundworm</name>
    <dbReference type="NCBI Taxonomy" id="6252"/>
    <lineage>
        <taxon>Eukaryota</taxon>
        <taxon>Metazoa</taxon>
        <taxon>Ecdysozoa</taxon>
        <taxon>Nematoda</taxon>
        <taxon>Chromadorea</taxon>
        <taxon>Rhabditida</taxon>
        <taxon>Spirurina</taxon>
        <taxon>Ascaridomorpha</taxon>
        <taxon>Ascaridoidea</taxon>
        <taxon>Ascarididae</taxon>
        <taxon>Ascaris</taxon>
    </lineage>
</organism>
<evidence type="ECO:0000256" key="1">
    <source>
        <dbReference type="SAM" id="MobiDB-lite"/>
    </source>
</evidence>
<evidence type="ECO:0000313" key="3">
    <source>
        <dbReference type="WBParaSite" id="ALUE_0001822501-mRNA-1"/>
    </source>
</evidence>
<feature type="compositionally biased region" description="Polar residues" evidence="1">
    <location>
        <begin position="71"/>
        <end position="87"/>
    </location>
</feature>
<reference evidence="3" key="1">
    <citation type="submission" date="2017-02" db="UniProtKB">
        <authorList>
            <consortium name="WormBaseParasite"/>
        </authorList>
    </citation>
    <scope>IDENTIFICATION</scope>
</reference>
<feature type="region of interest" description="Disordered" evidence="1">
    <location>
        <begin position="1"/>
        <end position="171"/>
    </location>
</feature>
<feature type="compositionally biased region" description="Polar residues" evidence="1">
    <location>
        <begin position="96"/>
        <end position="171"/>
    </location>
</feature>
<accession>A0A0M3II83</accession>
<protein>
    <submittedName>
        <fullName evidence="3">REKLES domain-containing protein</fullName>
    </submittedName>
</protein>
<feature type="compositionally biased region" description="Low complexity" evidence="1">
    <location>
        <begin position="21"/>
        <end position="37"/>
    </location>
</feature>